<proteinExistence type="predicted"/>
<gene>
    <name evidence="2" type="ORF">HHI36_002881</name>
</gene>
<protein>
    <submittedName>
        <fullName evidence="2">Uncharacterized protein</fullName>
    </submittedName>
</protein>
<feature type="transmembrane region" description="Helical" evidence="1">
    <location>
        <begin position="49"/>
        <end position="68"/>
    </location>
</feature>
<dbReference type="EMBL" id="JABFTP020000185">
    <property type="protein sequence ID" value="KAL3288435.1"/>
    <property type="molecule type" value="Genomic_DNA"/>
</dbReference>
<evidence type="ECO:0000256" key="1">
    <source>
        <dbReference type="SAM" id="Phobius"/>
    </source>
</evidence>
<evidence type="ECO:0000313" key="3">
    <source>
        <dbReference type="Proteomes" id="UP001516400"/>
    </source>
</evidence>
<name>A0ABD2PC52_9CUCU</name>
<keyword evidence="1" id="KW-0812">Transmembrane</keyword>
<dbReference type="Proteomes" id="UP001516400">
    <property type="component" value="Unassembled WGS sequence"/>
</dbReference>
<dbReference type="AlphaFoldDB" id="A0ABD2PC52"/>
<accession>A0ABD2PC52</accession>
<keyword evidence="1" id="KW-0472">Membrane</keyword>
<comment type="caution">
    <text evidence="2">The sequence shown here is derived from an EMBL/GenBank/DDBJ whole genome shotgun (WGS) entry which is preliminary data.</text>
</comment>
<organism evidence="2 3">
    <name type="scientific">Cryptolaemus montrouzieri</name>
    <dbReference type="NCBI Taxonomy" id="559131"/>
    <lineage>
        <taxon>Eukaryota</taxon>
        <taxon>Metazoa</taxon>
        <taxon>Ecdysozoa</taxon>
        <taxon>Arthropoda</taxon>
        <taxon>Hexapoda</taxon>
        <taxon>Insecta</taxon>
        <taxon>Pterygota</taxon>
        <taxon>Neoptera</taxon>
        <taxon>Endopterygota</taxon>
        <taxon>Coleoptera</taxon>
        <taxon>Polyphaga</taxon>
        <taxon>Cucujiformia</taxon>
        <taxon>Coccinelloidea</taxon>
        <taxon>Coccinellidae</taxon>
        <taxon>Scymninae</taxon>
        <taxon>Scymnini</taxon>
        <taxon>Cryptolaemus</taxon>
    </lineage>
</organism>
<reference evidence="2 3" key="1">
    <citation type="journal article" date="2021" name="BMC Biol.">
        <title>Horizontally acquired antibacterial genes associated with adaptive radiation of ladybird beetles.</title>
        <authorList>
            <person name="Li H.S."/>
            <person name="Tang X.F."/>
            <person name="Huang Y.H."/>
            <person name="Xu Z.Y."/>
            <person name="Chen M.L."/>
            <person name="Du X.Y."/>
            <person name="Qiu B.Y."/>
            <person name="Chen P.T."/>
            <person name="Zhang W."/>
            <person name="Slipinski A."/>
            <person name="Escalona H.E."/>
            <person name="Waterhouse R.M."/>
            <person name="Zwick A."/>
            <person name="Pang H."/>
        </authorList>
    </citation>
    <scope>NUCLEOTIDE SEQUENCE [LARGE SCALE GENOMIC DNA]</scope>
    <source>
        <strain evidence="2">SYSU2018</strain>
    </source>
</reference>
<evidence type="ECO:0000313" key="2">
    <source>
        <dbReference type="EMBL" id="KAL3288435.1"/>
    </source>
</evidence>
<sequence>MLIDLPRPLPRYQEPCIACRDVVYDEAGWPVHPDTGERTVKVLTRHTEFFLNVIFFIAYPLALLLNLIEMTCCIRNGSKSDENLPYKQVNVIKMMEGCICPCRSEKKGPVMDIYQDGDCREEKDTEYVVEILKESRHSLKGSFCGFH</sequence>
<keyword evidence="1" id="KW-1133">Transmembrane helix</keyword>
<keyword evidence="3" id="KW-1185">Reference proteome</keyword>